<dbReference type="RefSeq" id="WP_151966019.1">
    <property type="nucleotide sequence ID" value="NZ_AP019860.1"/>
</dbReference>
<name>A0A5S9F122_UABAM</name>
<accession>A0A5S9F122</accession>
<evidence type="ECO:0000313" key="2">
    <source>
        <dbReference type="Proteomes" id="UP000326354"/>
    </source>
</evidence>
<dbReference type="EMBL" id="AP019860">
    <property type="protein sequence ID" value="BBM81751.1"/>
    <property type="molecule type" value="Genomic_DNA"/>
</dbReference>
<dbReference type="OrthoDB" id="282517at2"/>
<evidence type="ECO:0000313" key="1">
    <source>
        <dbReference type="EMBL" id="BBM81751.1"/>
    </source>
</evidence>
<dbReference type="Proteomes" id="UP000326354">
    <property type="component" value="Chromosome"/>
</dbReference>
<dbReference type="KEGG" id="uam:UABAM_00090"/>
<protein>
    <submittedName>
        <fullName evidence="1">Uncharacterized protein</fullName>
    </submittedName>
</protein>
<dbReference type="AlphaFoldDB" id="A0A5S9F122"/>
<sequence>MDNSFATLENIEKFVQRFNDGTLREEEWTHQAHFVVALWYVLQNPFEKVLPLLREAIKKNNVALGIPNNNERGYHETITRFYLLKIAEYVTKNTLDTLCAQAFLQLLSSEIVDKKYPLLYYSRELLFSVEARKEWCQPDLRPLNELCL</sequence>
<organism evidence="1 2">
    <name type="scientific">Uabimicrobium amorphum</name>
    <dbReference type="NCBI Taxonomy" id="2596890"/>
    <lineage>
        <taxon>Bacteria</taxon>
        <taxon>Pseudomonadati</taxon>
        <taxon>Planctomycetota</taxon>
        <taxon>Candidatus Uabimicrobiia</taxon>
        <taxon>Candidatus Uabimicrobiales</taxon>
        <taxon>Candidatus Uabimicrobiaceae</taxon>
        <taxon>Candidatus Uabimicrobium</taxon>
    </lineage>
</organism>
<keyword evidence="2" id="KW-1185">Reference proteome</keyword>
<proteinExistence type="predicted"/>
<gene>
    <name evidence="1" type="ORF">UABAM_00090</name>
</gene>
<reference evidence="1 2" key="1">
    <citation type="submission" date="2019-08" db="EMBL/GenBank/DDBJ databases">
        <title>Complete genome sequence of Candidatus Uab amorphum.</title>
        <authorList>
            <person name="Shiratori T."/>
            <person name="Suzuki S."/>
            <person name="Kakizawa Y."/>
            <person name="Ishida K."/>
        </authorList>
    </citation>
    <scope>NUCLEOTIDE SEQUENCE [LARGE SCALE GENOMIC DNA]</scope>
    <source>
        <strain evidence="1 2">SRT547</strain>
    </source>
</reference>